<proteinExistence type="predicted"/>
<dbReference type="EMBL" id="SMOL01000402">
    <property type="protein sequence ID" value="KAB2616348.1"/>
    <property type="molecule type" value="Genomic_DNA"/>
</dbReference>
<sequence length="569" mass="65654">MDDSENRNNGPKQTWKSRINPNQTDISTMKRIQPYPGKPYPRVHAENALQQEQPQPDLADRFRDSSSMGTRARTGGDRLRTVWTPEMDRYFIDLMLEQVGRGNKFDDHLFSKRAWKHMTSLFNTKFNFPYEKDVLKNRHKTLRNLYKAVKILLHQRGFSWDETRQMVTADNNAWDGYIKVHPDARSFRIKTIPYYRDLCLIYGDAAFEEKGDNVPEESSHSSETGKTAATQLTNINQDTAEALRDIIVGEDYGVTISEKCFDVRQHAITSVPEITASNRSRTYWQPPMDCYFIDLLQEQVQKGSRVDGVFRKQAWKEMIALFNTKFGFNYDMDVLKNRHKTLKRQYNVIKNLLELDGFSWDDKRHMVTADDYVWQDYIKEHTDARQFMTRPVPYYKDLCMICDPSLDDRDCYSGQDVEQQNQVEGARFCGALTSLQSASTSVSAEDDVVEVQESSLMSHKKRRQLENSSNQAHPKRSREADGGMASALREMASAVSSLSDKTRNDGNMNSGSIESVIEAIQALPDMDEDLVLDACDLLEDENKAKTFMALDVKLRKKWLTRKLRPQLAT</sequence>
<evidence type="ECO:0008006" key="6">
    <source>
        <dbReference type="Google" id="ProtNLM"/>
    </source>
</evidence>
<dbReference type="OrthoDB" id="1937145at2759"/>
<dbReference type="PANTHER" id="PTHR46929:SF33">
    <property type="entry name" value="L10-INTERACTING MYB DOMAIN-CONTAINING PROTEIN-LIKE ISOFORM X1"/>
    <property type="match status" value="1"/>
</dbReference>
<dbReference type="Pfam" id="PF24769">
    <property type="entry name" value="At2g29880_C"/>
    <property type="match status" value="1"/>
</dbReference>
<feature type="domain" description="At2g29880-like C-terminal" evidence="3">
    <location>
        <begin position="517"/>
        <end position="562"/>
    </location>
</feature>
<dbReference type="Proteomes" id="UP000327157">
    <property type="component" value="Chromosome 3"/>
</dbReference>
<organism evidence="4 5">
    <name type="scientific">Pyrus ussuriensis x Pyrus communis</name>
    <dbReference type="NCBI Taxonomy" id="2448454"/>
    <lineage>
        <taxon>Eukaryota</taxon>
        <taxon>Viridiplantae</taxon>
        <taxon>Streptophyta</taxon>
        <taxon>Embryophyta</taxon>
        <taxon>Tracheophyta</taxon>
        <taxon>Spermatophyta</taxon>
        <taxon>Magnoliopsida</taxon>
        <taxon>eudicotyledons</taxon>
        <taxon>Gunneridae</taxon>
        <taxon>Pentapetalae</taxon>
        <taxon>rosids</taxon>
        <taxon>fabids</taxon>
        <taxon>Rosales</taxon>
        <taxon>Rosaceae</taxon>
        <taxon>Amygdaloideae</taxon>
        <taxon>Maleae</taxon>
        <taxon>Pyrus</taxon>
    </lineage>
</organism>
<dbReference type="AlphaFoldDB" id="A0A5N5GLZ2"/>
<reference evidence="4 5" key="3">
    <citation type="submission" date="2019-11" db="EMBL/GenBank/DDBJ databases">
        <title>A de novo genome assembly of a pear dwarfing rootstock.</title>
        <authorList>
            <person name="Wang F."/>
            <person name="Wang J."/>
            <person name="Li S."/>
            <person name="Zhang Y."/>
            <person name="Fang M."/>
            <person name="Ma L."/>
            <person name="Zhao Y."/>
            <person name="Jiang S."/>
        </authorList>
    </citation>
    <scope>NUCLEOTIDE SEQUENCE [LARGE SCALE GENOMIC DNA]</scope>
    <source>
        <strain evidence="4">S2</strain>
        <tissue evidence="4">Leaf</tissue>
    </source>
</reference>
<dbReference type="Pfam" id="PF12776">
    <property type="entry name" value="Myb_DNA-bind_3"/>
    <property type="match status" value="2"/>
</dbReference>
<feature type="compositionally biased region" description="Polar residues" evidence="1">
    <location>
        <begin position="7"/>
        <end position="27"/>
    </location>
</feature>
<comment type="caution">
    <text evidence="4">The sequence shown here is derived from an EMBL/GenBank/DDBJ whole genome shotgun (WGS) entry which is preliminary data.</text>
</comment>
<feature type="compositionally biased region" description="Polar residues" evidence="1">
    <location>
        <begin position="494"/>
        <end position="510"/>
    </location>
</feature>
<reference evidence="4 5" key="1">
    <citation type="submission" date="2019-09" db="EMBL/GenBank/DDBJ databases">
        <authorList>
            <person name="Ou C."/>
        </authorList>
    </citation>
    <scope>NUCLEOTIDE SEQUENCE [LARGE SCALE GENOMIC DNA]</scope>
    <source>
        <strain evidence="4">S2</strain>
        <tissue evidence="4">Leaf</tissue>
    </source>
</reference>
<reference evidence="5" key="2">
    <citation type="submission" date="2019-10" db="EMBL/GenBank/DDBJ databases">
        <title>A de novo genome assembly of a pear dwarfing rootstock.</title>
        <authorList>
            <person name="Wang F."/>
            <person name="Wang J."/>
            <person name="Li S."/>
            <person name="Zhang Y."/>
            <person name="Fang M."/>
            <person name="Ma L."/>
            <person name="Zhao Y."/>
            <person name="Jiang S."/>
        </authorList>
    </citation>
    <scope>NUCLEOTIDE SEQUENCE [LARGE SCALE GENOMIC DNA]</scope>
</reference>
<evidence type="ECO:0000256" key="1">
    <source>
        <dbReference type="SAM" id="MobiDB-lite"/>
    </source>
</evidence>
<dbReference type="InterPro" id="IPR056253">
    <property type="entry name" value="At2g29880-like_C"/>
</dbReference>
<feature type="region of interest" description="Disordered" evidence="1">
    <location>
        <begin position="1"/>
        <end position="74"/>
    </location>
</feature>
<dbReference type="PANTHER" id="PTHR46929">
    <property type="entry name" value="EXPRESSED PROTEIN"/>
    <property type="match status" value="1"/>
</dbReference>
<dbReference type="InterPro" id="IPR024752">
    <property type="entry name" value="Myb/SANT-like_dom"/>
</dbReference>
<feature type="domain" description="Myb/SANT-like" evidence="2">
    <location>
        <begin position="283"/>
        <end position="377"/>
    </location>
</feature>
<feature type="region of interest" description="Disordered" evidence="1">
    <location>
        <begin position="442"/>
        <end position="510"/>
    </location>
</feature>
<evidence type="ECO:0000259" key="3">
    <source>
        <dbReference type="Pfam" id="PF24769"/>
    </source>
</evidence>
<protein>
    <recommendedName>
        <fullName evidence="6">Myb/SANT-like domain-containing protein</fullName>
    </recommendedName>
</protein>
<keyword evidence="5" id="KW-1185">Reference proteome</keyword>
<evidence type="ECO:0000313" key="5">
    <source>
        <dbReference type="Proteomes" id="UP000327157"/>
    </source>
</evidence>
<gene>
    <name evidence="4" type="ORF">D8674_022936</name>
</gene>
<name>A0A5N5GLZ2_9ROSA</name>
<evidence type="ECO:0000313" key="4">
    <source>
        <dbReference type="EMBL" id="KAB2616348.1"/>
    </source>
</evidence>
<evidence type="ECO:0000259" key="2">
    <source>
        <dbReference type="Pfam" id="PF12776"/>
    </source>
</evidence>
<feature type="domain" description="Myb/SANT-like" evidence="2">
    <location>
        <begin position="83"/>
        <end position="177"/>
    </location>
</feature>
<accession>A0A5N5GLZ2</accession>